<evidence type="ECO:0000313" key="3">
    <source>
        <dbReference type="Proteomes" id="UP000604475"/>
    </source>
</evidence>
<dbReference type="Proteomes" id="UP000604475">
    <property type="component" value="Unassembled WGS sequence"/>
</dbReference>
<sequence length="308" mass="31409">MPSSPEGCQDGQAAGPPQELMSVWPCSPRDVRGPGTASPHAVPPEITPIRDLASDDAAVVPWLRAAVRCAVTRFTRVGQRVLLVAPPPTVAGELDEPGPPDEPAGLFDLLPAVAEDVVSLGRRVGTWTGPSPLGAAAGSDRHGTTGSGSRSGSGPQPKSAAGPGLRGTGVADRDGGPKSVRPLAGQELGRFDLVVAGVGPADAGWALEMPWVSLLALPGLLAVITHAESHGGWLVDPIVDITAAAFDSGLALVDRIVLVEVPLQDLLSADAAGSGRFDDSPGPIAMRRACSDLLVFAVAARDMSWPVA</sequence>
<protein>
    <submittedName>
        <fullName evidence="2">Uncharacterized protein</fullName>
    </submittedName>
</protein>
<dbReference type="RefSeq" id="WP_203003236.1">
    <property type="nucleotide sequence ID" value="NZ_JADWYU010000094.1"/>
</dbReference>
<name>A0A937UQN3_9ACTN</name>
<feature type="region of interest" description="Disordered" evidence="1">
    <location>
        <begin position="1"/>
        <end position="43"/>
    </location>
</feature>
<organism evidence="2 3">
    <name type="scientific">Frankia nepalensis</name>
    <dbReference type="NCBI Taxonomy" id="1836974"/>
    <lineage>
        <taxon>Bacteria</taxon>
        <taxon>Bacillati</taxon>
        <taxon>Actinomycetota</taxon>
        <taxon>Actinomycetes</taxon>
        <taxon>Frankiales</taxon>
        <taxon>Frankiaceae</taxon>
        <taxon>Frankia</taxon>
    </lineage>
</organism>
<gene>
    <name evidence="2" type="ORF">I7412_24530</name>
</gene>
<dbReference type="EMBL" id="JAEACQ010000245">
    <property type="protein sequence ID" value="MBL7630268.1"/>
    <property type="molecule type" value="Genomic_DNA"/>
</dbReference>
<reference evidence="2" key="1">
    <citation type="submission" date="2020-12" db="EMBL/GenBank/DDBJ databases">
        <title>Genomic characterization of non-nitrogen-fixing Frankia strains.</title>
        <authorList>
            <person name="Carlos-Shanley C."/>
            <person name="Guerra T."/>
            <person name="Hahn D."/>
        </authorList>
    </citation>
    <scope>NUCLEOTIDE SEQUENCE</scope>
    <source>
        <strain evidence="2">CN6</strain>
    </source>
</reference>
<evidence type="ECO:0000256" key="1">
    <source>
        <dbReference type="SAM" id="MobiDB-lite"/>
    </source>
</evidence>
<keyword evidence="3" id="KW-1185">Reference proteome</keyword>
<accession>A0A937UQN3</accession>
<comment type="caution">
    <text evidence="2">The sequence shown here is derived from an EMBL/GenBank/DDBJ whole genome shotgun (WGS) entry which is preliminary data.</text>
</comment>
<feature type="region of interest" description="Disordered" evidence="1">
    <location>
        <begin position="128"/>
        <end position="182"/>
    </location>
</feature>
<evidence type="ECO:0000313" key="2">
    <source>
        <dbReference type="EMBL" id="MBL7630268.1"/>
    </source>
</evidence>
<proteinExistence type="predicted"/>
<dbReference type="AlphaFoldDB" id="A0A937UQN3"/>